<feature type="chain" id="PRO_5047317965" evidence="2">
    <location>
        <begin position="20"/>
        <end position="921"/>
    </location>
</feature>
<feature type="signal peptide" evidence="2">
    <location>
        <begin position="1"/>
        <end position="19"/>
    </location>
</feature>
<protein>
    <submittedName>
        <fullName evidence="4">Uncharacterized protein LOC111088798</fullName>
    </submittedName>
</protein>
<proteinExistence type="predicted"/>
<feature type="compositionally biased region" description="Polar residues" evidence="1">
    <location>
        <begin position="714"/>
        <end position="732"/>
    </location>
</feature>
<evidence type="ECO:0000256" key="2">
    <source>
        <dbReference type="SAM" id="SignalP"/>
    </source>
</evidence>
<keyword evidence="3" id="KW-1185">Reference proteome</keyword>
<evidence type="ECO:0000313" key="3">
    <source>
        <dbReference type="Proteomes" id="UP000694941"/>
    </source>
</evidence>
<dbReference type="RefSeq" id="XP_022255523.1">
    <property type="nucleotide sequence ID" value="XM_022399815.1"/>
</dbReference>
<feature type="region of interest" description="Disordered" evidence="1">
    <location>
        <begin position="615"/>
        <end position="921"/>
    </location>
</feature>
<evidence type="ECO:0000313" key="4">
    <source>
        <dbReference type="RefSeq" id="XP_022255523.1"/>
    </source>
</evidence>
<evidence type="ECO:0000256" key="1">
    <source>
        <dbReference type="SAM" id="MobiDB-lite"/>
    </source>
</evidence>
<feature type="compositionally biased region" description="Polar residues" evidence="1">
    <location>
        <begin position="740"/>
        <end position="751"/>
    </location>
</feature>
<keyword evidence="2" id="KW-0732">Signal</keyword>
<sequence>MKRIQILIFLMIFVGQVQLQRSHIADRPENITNNSEEKETILNDKVGDRKDGLSILEKAAANIARTLISKTKQSYGLVRPYNSKNNTREYKSGQNLTDLKGSETRGKNDLAVSRFLEKQTDILEHRRIVHNNNKSMLVIGIPIEALTVLKSAAEDHVKKIGIPEDYIQTEETLGKEVKPESPTFFEETKHTRFHANNQGAFGGKKSNSQARLNQKEVLILSYDKPDDLKTANEKNQQPVTIHQNLRNDLKYAEGQGSHISSFHDIASGLQNPNKLVTPNAPNPQKDFQNFSPSVNKGHTYTQNSNEQHQIVSNQGNRNSPDYVQNNKFGRNYQGGLPSTGLKSVKQHKNHELGSYEHSGYPQASTAPIYQKPNVFIPPGIGKGIYNNRGQKHFKGTFSEFGGHANVPFGLPRSRYKPIVSVTNYGHKYPKHIVIKKPKYTGGYPSISVGRPNYLSITGPSLNPLRGNAGYHIEDDDPFTGLGGLGLGLGSLGAFGSLGGINKGIGLTSGFGLSKGLTLTFSAGGKKKGYGHNKGHGGTVAIYKGLPAPYTPPAYRKAFSHDPHEGRVNHYSSSTSISHIEPHLKKVPNLKDTNMPKIHNNGYGGAKSVLQSPKQAYNSGQLPKGTFSDAKPVSKGPDRKYFADQPVPQGFNGVYHNSQPAPPDSTIRYDGGQPVPQGSNVVYNGGQLVSQDTSGRYNGGQPVPQGSSGGYNGGQPITQGSNVVHNGGQPISQGTGGRYNGGQSVSQGTSGRYNGGQPVPQGSSGGYNGGQSVSQGSSGGYNGGQPVPQGSSGWYNGGQTVPQGSSGGYNGGQTVPQGSSGGYNGGQTVPQGSSGGYNGGQPVHQGTSGGFNNDQSVTQGTIGGQQTLHGSVGERGDTRQGSSGRYTSDQLAPQRFNNENSGGQLSLHSNGVRQQVSRGYSG</sequence>
<gene>
    <name evidence="4" type="primary">LOC111088798</name>
</gene>
<accession>A0ABM1TI17</accession>
<organism evidence="3 4">
    <name type="scientific">Limulus polyphemus</name>
    <name type="common">Atlantic horseshoe crab</name>
    <dbReference type="NCBI Taxonomy" id="6850"/>
    <lineage>
        <taxon>Eukaryota</taxon>
        <taxon>Metazoa</taxon>
        <taxon>Ecdysozoa</taxon>
        <taxon>Arthropoda</taxon>
        <taxon>Chelicerata</taxon>
        <taxon>Merostomata</taxon>
        <taxon>Xiphosura</taxon>
        <taxon>Limulidae</taxon>
        <taxon>Limulus</taxon>
    </lineage>
</organism>
<feature type="compositionally biased region" description="Polar residues" evidence="1">
    <location>
        <begin position="878"/>
        <end position="921"/>
    </location>
</feature>
<feature type="compositionally biased region" description="Polar residues" evidence="1">
    <location>
        <begin position="787"/>
        <end position="803"/>
    </location>
</feature>
<reference evidence="4" key="1">
    <citation type="submission" date="2025-08" db="UniProtKB">
        <authorList>
            <consortium name="RefSeq"/>
        </authorList>
    </citation>
    <scope>IDENTIFICATION</scope>
    <source>
        <tissue evidence="4">Muscle</tissue>
    </source>
</reference>
<feature type="compositionally biased region" description="Polar residues" evidence="1">
    <location>
        <begin position="675"/>
        <end position="695"/>
    </location>
</feature>
<dbReference type="Proteomes" id="UP000694941">
    <property type="component" value="Unplaced"/>
</dbReference>
<name>A0ABM1TI17_LIMPO</name>
<feature type="compositionally biased region" description="Polar residues" evidence="1">
    <location>
        <begin position="843"/>
        <end position="868"/>
    </location>
</feature>
<dbReference type="GeneID" id="111088798"/>